<feature type="non-terminal residue" evidence="1">
    <location>
        <position position="1"/>
    </location>
</feature>
<sequence>EGSIDYLRTINIESIENNIYMYLEENVLCYITTDKRVVKYNLDLLSKDMEVHGDNYNHCLSLLKGKYIEMNEIIRVGYLNGYIALSCISTNNFINEYIIEYKNNDKTECKMIFKFKSIFNDMVVIDGNIYLYDTSSIYLLEKELLNSKEKEMVVKLKRFYTGELIHKVVEYKNKLLIAYDKKYYKEENRVRVKKYGEKIRK</sequence>
<dbReference type="VEuPathDB" id="MicrosporidiaDB:SLOPH_909"/>
<reference evidence="2" key="1">
    <citation type="journal article" date="2013" name="PLoS Genet.">
        <title>The genome of Spraguea lophii and the basis of host-microsporidian interactions.</title>
        <authorList>
            <person name="Campbell S.E."/>
            <person name="Williams T.A."/>
            <person name="Yousuf A."/>
            <person name="Soanes D.M."/>
            <person name="Paszkiewicz K.H."/>
            <person name="Williams B.A.P."/>
        </authorList>
    </citation>
    <scope>NUCLEOTIDE SEQUENCE [LARGE SCALE GENOMIC DNA]</scope>
    <source>
        <strain evidence="2">42_110</strain>
    </source>
</reference>
<evidence type="ECO:0000313" key="1">
    <source>
        <dbReference type="EMBL" id="EPR80133.1"/>
    </source>
</evidence>
<comment type="caution">
    <text evidence="1">The sequence shown here is derived from an EMBL/GenBank/DDBJ whole genome shotgun (WGS) entry which is preliminary data.</text>
</comment>
<dbReference type="AlphaFoldDB" id="S7XW94"/>
<keyword evidence="2" id="KW-1185">Reference proteome</keyword>
<evidence type="ECO:0000313" key="2">
    <source>
        <dbReference type="Proteomes" id="UP000014978"/>
    </source>
</evidence>
<name>S7XW94_SPRLO</name>
<dbReference type="Proteomes" id="UP000014978">
    <property type="component" value="Unassembled WGS sequence"/>
</dbReference>
<dbReference type="HOGENOM" id="CLU_1363331_0_0_1"/>
<proteinExistence type="predicted"/>
<gene>
    <name evidence="1" type="ORF">SLOPH_909</name>
</gene>
<dbReference type="EMBL" id="ATCN01000005">
    <property type="protein sequence ID" value="EPR80133.1"/>
    <property type="molecule type" value="Genomic_DNA"/>
</dbReference>
<dbReference type="InParanoid" id="S7XW94"/>
<accession>S7XW94</accession>
<protein>
    <submittedName>
        <fullName evidence="1">Uncharacterized protein</fullName>
    </submittedName>
</protein>
<organism evidence="1 2">
    <name type="scientific">Spraguea lophii (strain 42_110)</name>
    <name type="common">Microsporidian parasite</name>
    <dbReference type="NCBI Taxonomy" id="1358809"/>
    <lineage>
        <taxon>Eukaryota</taxon>
        <taxon>Fungi</taxon>
        <taxon>Fungi incertae sedis</taxon>
        <taxon>Microsporidia</taxon>
        <taxon>Spragueidae</taxon>
        <taxon>Spraguea</taxon>
    </lineage>
</organism>